<evidence type="ECO:0000313" key="2">
    <source>
        <dbReference type="EMBL" id="ALI54014.1"/>
    </source>
</evidence>
<proteinExistence type="predicted"/>
<evidence type="ECO:0000313" key="3">
    <source>
        <dbReference type="Proteomes" id="UP000064920"/>
    </source>
</evidence>
<dbReference type="AlphaFoldDB" id="A0A0P0A895"/>
<dbReference type="Pfam" id="PF19889">
    <property type="entry name" value="DUF6362"/>
    <property type="match status" value="1"/>
</dbReference>
<reference evidence="2 3" key="1">
    <citation type="submission" date="2015-05" db="EMBL/GenBank/DDBJ databases">
        <authorList>
            <person name="Wang D.B."/>
            <person name="Wang M."/>
        </authorList>
    </citation>
    <scope>NUCLEOTIDE SEQUENCE [LARGE SCALE GENOMIC DNA]</scope>
    <source>
        <strain evidence="2 3">IMCC 12053</strain>
    </source>
</reference>
<name>A0A0P0A895_9RHOB</name>
<sequence length="89" mass="10357">MKRPLPSPRMITQADEAMLWLRWLDKDIGQILWARANRKAWKGISWQHGISRATANRRFEYGLAVIVLRLNGKAVPRKRSMAFVIQRTG</sequence>
<gene>
    <name evidence="2" type="ORF">IMCC12053_64</name>
</gene>
<dbReference type="EMBL" id="CP012023">
    <property type="protein sequence ID" value="ALI54014.1"/>
    <property type="molecule type" value="Genomic_DNA"/>
</dbReference>
<dbReference type="InterPro" id="IPR045942">
    <property type="entry name" value="DUF6362"/>
</dbReference>
<feature type="domain" description="DUF6362" evidence="1">
    <location>
        <begin position="2"/>
        <end position="66"/>
    </location>
</feature>
<keyword evidence="3" id="KW-1185">Reference proteome</keyword>
<dbReference type="KEGG" id="cmar:IMCC12053_64"/>
<accession>A0A0P0A895</accession>
<protein>
    <recommendedName>
        <fullName evidence="1">DUF6362 domain-containing protein</fullName>
    </recommendedName>
</protein>
<dbReference type="PATRIC" id="fig|1397108.4.peg.67"/>
<dbReference type="STRING" id="1397108.IMCC12053_64"/>
<dbReference type="Proteomes" id="UP000064920">
    <property type="component" value="Chromosome"/>
</dbReference>
<evidence type="ECO:0000259" key="1">
    <source>
        <dbReference type="Pfam" id="PF19889"/>
    </source>
</evidence>
<organism evidence="2 3">
    <name type="scientific">Celeribacter marinus</name>
    <dbReference type="NCBI Taxonomy" id="1397108"/>
    <lineage>
        <taxon>Bacteria</taxon>
        <taxon>Pseudomonadati</taxon>
        <taxon>Pseudomonadota</taxon>
        <taxon>Alphaproteobacteria</taxon>
        <taxon>Rhodobacterales</taxon>
        <taxon>Roseobacteraceae</taxon>
        <taxon>Celeribacter</taxon>
    </lineage>
</organism>